<feature type="transmembrane region" description="Helical" evidence="7">
    <location>
        <begin position="294"/>
        <end position="314"/>
    </location>
</feature>
<feature type="transmembrane region" description="Helical" evidence="7">
    <location>
        <begin position="110"/>
        <end position="133"/>
    </location>
</feature>
<dbReference type="Pfam" id="PF01694">
    <property type="entry name" value="Rhomboid"/>
    <property type="match status" value="1"/>
</dbReference>
<accession>A0AAJ5C8L8</accession>
<keyword evidence="3 7" id="KW-0812">Transmembrane</keyword>
<dbReference type="PANTHER" id="PTHR43731">
    <property type="entry name" value="RHOMBOID PROTEASE"/>
    <property type="match status" value="1"/>
</dbReference>
<feature type="transmembrane region" description="Helical" evidence="7">
    <location>
        <begin position="378"/>
        <end position="396"/>
    </location>
</feature>
<keyword evidence="4" id="KW-0378">Hydrolase</keyword>
<evidence type="ECO:0000256" key="1">
    <source>
        <dbReference type="ARBA" id="ARBA00004141"/>
    </source>
</evidence>
<sequence length="476" mass="51438">MMLTQGSSASLRGFLHLKPNCSILVRATFGTSLGGTTLSGKSLILGSFPDPKFQSCRSLTTSPISFARLPPTNRRRVEPASTSISIEDGIPLVNPGRPGFIPPTSSKPSISLAVLFFLGFTTLSFTGAAYYSLTTTSHIASEVRASQGVFGNLGSFFNSSSTNSNDSSKIWGVGVTEKSLMVAHKHETATKLGLRMEWLVGWCNQLGLPKGLTEFVGRGYIICAERYLDLSPSKQVVLPIVALNTIVFGAWTIASARRGGGGGLWRFMNNHFIHRPGCNKTYTMLTSVFSHQTFLHYLFNNVALWSIGGSAMIVCTHINSCKPVIPEASLTPQYLTFFATAGVFAATVSHIVSAIRFRRVVKLTSLSTAKQTVGRQGSLGASGAVYGALVISALAFPDAQLGIIFLPFITFPIRVGVAGLMAADIAGILLRWRMFDHWAHLGGAAFGFIYWYLGAKSWEALKTLLIKRVKEGEYND</sequence>
<gene>
    <name evidence="9" type="ORF">MEPE_06413</name>
</gene>
<reference evidence="9" key="1">
    <citation type="submission" date="2023-10" db="EMBL/GenBank/DDBJ databases">
        <authorList>
            <person name="Guldener U."/>
        </authorList>
    </citation>
    <scope>NUCLEOTIDE SEQUENCE</scope>
    <source>
        <strain evidence="9">Mp4</strain>
    </source>
</reference>
<feature type="transmembrane region" description="Helical" evidence="7">
    <location>
        <begin position="402"/>
        <end position="423"/>
    </location>
</feature>
<evidence type="ECO:0000256" key="2">
    <source>
        <dbReference type="ARBA" id="ARBA00009045"/>
    </source>
</evidence>
<name>A0AAJ5C8L8_9BASI</name>
<comment type="similarity">
    <text evidence="2">Belongs to the peptidase S54 family.</text>
</comment>
<feature type="transmembrane region" description="Helical" evidence="7">
    <location>
        <begin position="236"/>
        <end position="256"/>
    </location>
</feature>
<dbReference type="EMBL" id="OAPG01000020">
    <property type="protein sequence ID" value="SNX87703.1"/>
    <property type="molecule type" value="Genomic_DNA"/>
</dbReference>
<evidence type="ECO:0000256" key="5">
    <source>
        <dbReference type="ARBA" id="ARBA00022989"/>
    </source>
</evidence>
<keyword evidence="9" id="KW-0645">Protease</keyword>
<dbReference type="Proteomes" id="UP001294444">
    <property type="component" value="Unassembled WGS sequence"/>
</dbReference>
<dbReference type="PANTHER" id="PTHR43731:SF14">
    <property type="entry name" value="PRESENILIN-ASSOCIATED RHOMBOID-LIKE PROTEIN, MITOCHONDRIAL"/>
    <property type="match status" value="1"/>
</dbReference>
<keyword evidence="6 7" id="KW-0472">Membrane</keyword>
<evidence type="ECO:0000313" key="10">
    <source>
        <dbReference type="Proteomes" id="UP001294444"/>
    </source>
</evidence>
<keyword evidence="10" id="KW-1185">Reference proteome</keyword>
<keyword evidence="5 7" id="KW-1133">Transmembrane helix</keyword>
<feature type="transmembrane region" description="Helical" evidence="7">
    <location>
        <begin position="435"/>
        <end position="453"/>
    </location>
</feature>
<evidence type="ECO:0000256" key="4">
    <source>
        <dbReference type="ARBA" id="ARBA00022801"/>
    </source>
</evidence>
<dbReference type="InterPro" id="IPR050925">
    <property type="entry name" value="Rhomboid_protease_S54"/>
</dbReference>
<dbReference type="GO" id="GO:0006465">
    <property type="term" value="P:signal peptide processing"/>
    <property type="evidence" value="ECO:0007669"/>
    <property type="project" value="TreeGrafter"/>
</dbReference>
<organism evidence="9 10">
    <name type="scientific">Melanopsichium pennsylvanicum</name>
    <dbReference type="NCBI Taxonomy" id="63383"/>
    <lineage>
        <taxon>Eukaryota</taxon>
        <taxon>Fungi</taxon>
        <taxon>Dikarya</taxon>
        <taxon>Basidiomycota</taxon>
        <taxon>Ustilaginomycotina</taxon>
        <taxon>Ustilaginomycetes</taxon>
        <taxon>Ustilaginales</taxon>
        <taxon>Ustilaginaceae</taxon>
        <taxon>Melanopsichium</taxon>
    </lineage>
</organism>
<evidence type="ECO:0000256" key="3">
    <source>
        <dbReference type="ARBA" id="ARBA00022692"/>
    </source>
</evidence>
<evidence type="ECO:0000256" key="7">
    <source>
        <dbReference type="SAM" id="Phobius"/>
    </source>
</evidence>
<evidence type="ECO:0000313" key="9">
    <source>
        <dbReference type="EMBL" id="SNX87703.1"/>
    </source>
</evidence>
<comment type="subcellular location">
    <subcellularLocation>
        <location evidence="1">Membrane</location>
        <topology evidence="1">Multi-pass membrane protein</topology>
    </subcellularLocation>
</comment>
<dbReference type="InterPro" id="IPR035952">
    <property type="entry name" value="Rhomboid-like_sf"/>
</dbReference>
<comment type="caution">
    <text evidence="9">The sequence shown here is derived from an EMBL/GenBank/DDBJ whole genome shotgun (WGS) entry which is preliminary data.</text>
</comment>
<feature type="transmembrane region" description="Helical" evidence="7">
    <location>
        <begin position="334"/>
        <end position="357"/>
    </location>
</feature>
<evidence type="ECO:0000256" key="6">
    <source>
        <dbReference type="ARBA" id="ARBA00023136"/>
    </source>
</evidence>
<evidence type="ECO:0000259" key="8">
    <source>
        <dbReference type="Pfam" id="PF01694"/>
    </source>
</evidence>
<protein>
    <submittedName>
        <fullName evidence="9">Related to PCP1 - mitochondrial serine protease</fullName>
    </submittedName>
</protein>
<dbReference type="AlphaFoldDB" id="A0AAJ5C8L8"/>
<dbReference type="GO" id="GO:0016020">
    <property type="term" value="C:membrane"/>
    <property type="evidence" value="ECO:0007669"/>
    <property type="project" value="UniProtKB-SubCell"/>
</dbReference>
<dbReference type="Gene3D" id="1.20.1540.10">
    <property type="entry name" value="Rhomboid-like"/>
    <property type="match status" value="1"/>
</dbReference>
<dbReference type="GO" id="GO:0004252">
    <property type="term" value="F:serine-type endopeptidase activity"/>
    <property type="evidence" value="ECO:0007669"/>
    <property type="project" value="InterPro"/>
</dbReference>
<feature type="domain" description="Peptidase S54 rhomboid" evidence="8">
    <location>
        <begin position="280"/>
        <end position="454"/>
    </location>
</feature>
<dbReference type="InterPro" id="IPR022764">
    <property type="entry name" value="Peptidase_S54_rhomboid_dom"/>
</dbReference>
<proteinExistence type="inferred from homology"/>
<dbReference type="SUPFAM" id="SSF144091">
    <property type="entry name" value="Rhomboid-like"/>
    <property type="match status" value="1"/>
</dbReference>